<dbReference type="InterPro" id="IPR050091">
    <property type="entry name" value="PKS_NRPS_Biosynth_Enz"/>
</dbReference>
<evidence type="ECO:0000313" key="14">
    <source>
        <dbReference type="Proteomes" id="UP001558474"/>
    </source>
</evidence>
<feature type="region of interest" description="Disordered" evidence="8">
    <location>
        <begin position="1"/>
        <end position="23"/>
    </location>
</feature>
<feature type="coiled-coil region" evidence="7">
    <location>
        <begin position="601"/>
        <end position="632"/>
    </location>
</feature>
<dbReference type="PROSITE" id="PS50075">
    <property type="entry name" value="CARRIER"/>
    <property type="match status" value="2"/>
</dbReference>
<feature type="compositionally biased region" description="Pro residues" evidence="8">
    <location>
        <begin position="1396"/>
        <end position="1409"/>
    </location>
</feature>
<dbReference type="Proteomes" id="UP001141659">
    <property type="component" value="Unassembled WGS sequence"/>
</dbReference>
<dbReference type="Gene3D" id="3.40.366.10">
    <property type="entry name" value="Malonyl-Coenzyme A Acyl Carrier Protein, domain 2"/>
    <property type="match status" value="1"/>
</dbReference>
<organism evidence="11 13">
    <name type="scientific">Mycolicibacterium porcinum</name>
    <dbReference type="NCBI Taxonomy" id="39693"/>
    <lineage>
        <taxon>Bacteria</taxon>
        <taxon>Bacillati</taxon>
        <taxon>Actinomycetota</taxon>
        <taxon>Actinomycetes</taxon>
        <taxon>Mycobacteriales</taxon>
        <taxon>Mycobacteriaceae</taxon>
        <taxon>Mycolicibacterium</taxon>
    </lineage>
</organism>
<evidence type="ECO:0000259" key="9">
    <source>
        <dbReference type="PROSITE" id="PS50075"/>
    </source>
</evidence>
<feature type="domain" description="Carrier" evidence="9">
    <location>
        <begin position="1256"/>
        <end position="1333"/>
    </location>
</feature>
<dbReference type="FunFam" id="3.40.47.10:FF:000042">
    <property type="entry name" value="Polyketide synthase Pks13"/>
    <property type="match status" value="1"/>
</dbReference>
<evidence type="ECO:0000313" key="12">
    <source>
        <dbReference type="EMBL" id="MEX3740434.1"/>
    </source>
</evidence>
<proteinExistence type="predicted"/>
<dbReference type="SMART" id="SM00825">
    <property type="entry name" value="PKS_KS"/>
    <property type="match status" value="1"/>
</dbReference>
<dbReference type="EMBL" id="JBDLOU010000044">
    <property type="protein sequence ID" value="MEX3740434.1"/>
    <property type="molecule type" value="Genomic_DNA"/>
</dbReference>
<dbReference type="SUPFAM" id="SSF53474">
    <property type="entry name" value="alpha/beta-Hydrolases"/>
    <property type="match status" value="1"/>
</dbReference>
<feature type="domain" description="Ketosynthase family 3 (KS3)" evidence="10">
    <location>
        <begin position="120"/>
        <end position="545"/>
    </location>
</feature>
<dbReference type="InterPro" id="IPR014031">
    <property type="entry name" value="Ketoacyl_synth_C"/>
</dbReference>
<dbReference type="SUPFAM" id="SSF52151">
    <property type="entry name" value="FabD/lysophospholipase-like"/>
    <property type="match status" value="1"/>
</dbReference>
<dbReference type="SMART" id="SM00823">
    <property type="entry name" value="PKS_PP"/>
    <property type="match status" value="2"/>
</dbReference>
<dbReference type="SMART" id="SM00827">
    <property type="entry name" value="PKS_AT"/>
    <property type="match status" value="1"/>
</dbReference>
<dbReference type="GO" id="GO:0031177">
    <property type="term" value="F:phosphopantetheine binding"/>
    <property type="evidence" value="ECO:0007669"/>
    <property type="project" value="InterPro"/>
</dbReference>
<evidence type="ECO:0000256" key="8">
    <source>
        <dbReference type="SAM" id="MobiDB-lite"/>
    </source>
</evidence>
<feature type="compositionally biased region" description="Polar residues" evidence="8">
    <location>
        <begin position="1"/>
        <end position="12"/>
    </location>
</feature>
<dbReference type="GO" id="GO:0071770">
    <property type="term" value="P:DIM/DIP cell wall layer assembly"/>
    <property type="evidence" value="ECO:0007669"/>
    <property type="project" value="TreeGrafter"/>
</dbReference>
<dbReference type="CDD" id="cd00833">
    <property type="entry name" value="PKS"/>
    <property type="match status" value="1"/>
</dbReference>
<keyword evidence="1" id="KW-0596">Phosphopantetheine</keyword>
<protein>
    <submittedName>
        <fullName evidence="11">Acyltransferase domain-containing protein</fullName>
    </submittedName>
    <submittedName>
        <fullName evidence="12">Polyketide synthase Pks13</fullName>
    </submittedName>
</protein>
<dbReference type="InterPro" id="IPR053778">
    <property type="entry name" value="Pks13"/>
</dbReference>
<dbReference type="InterPro" id="IPR016035">
    <property type="entry name" value="Acyl_Trfase/lysoPLipase"/>
</dbReference>
<evidence type="ECO:0000256" key="2">
    <source>
        <dbReference type="ARBA" id="ARBA00022553"/>
    </source>
</evidence>
<dbReference type="InterPro" id="IPR036736">
    <property type="entry name" value="ACP-like_sf"/>
</dbReference>
<evidence type="ECO:0000313" key="13">
    <source>
        <dbReference type="Proteomes" id="UP001141659"/>
    </source>
</evidence>
<dbReference type="RefSeq" id="WP_036446066.1">
    <property type="nucleotide sequence ID" value="NZ_JACKVC010000029.1"/>
</dbReference>
<dbReference type="InterPro" id="IPR020841">
    <property type="entry name" value="PKS_Beta-ketoAc_synthase_dom"/>
</dbReference>
<dbReference type="Proteomes" id="UP001558474">
    <property type="component" value="Unassembled WGS sequence"/>
</dbReference>
<feature type="compositionally biased region" description="Low complexity" evidence="8">
    <location>
        <begin position="1430"/>
        <end position="1439"/>
    </location>
</feature>
<reference evidence="11" key="2">
    <citation type="journal article" date="2022" name="BMC Genomics">
        <title>Comparative genome analysis of mycobacteria focusing on tRNA and non-coding RNA.</title>
        <authorList>
            <person name="Behra P.R.K."/>
            <person name="Pettersson B.M.F."/>
            <person name="Ramesh M."/>
            <person name="Das S."/>
            <person name="Dasgupta S."/>
            <person name="Kirsebom L.A."/>
        </authorList>
    </citation>
    <scope>NUCLEOTIDE SEQUENCE</scope>
    <source>
        <strain evidence="11">DSM 44242</strain>
    </source>
</reference>
<evidence type="ECO:0000256" key="7">
    <source>
        <dbReference type="SAM" id="Coils"/>
    </source>
</evidence>
<dbReference type="Pfam" id="PF00550">
    <property type="entry name" value="PP-binding"/>
    <property type="match status" value="2"/>
</dbReference>
<dbReference type="InterPro" id="IPR016039">
    <property type="entry name" value="Thiolase-like"/>
</dbReference>
<dbReference type="Pfam" id="PF00109">
    <property type="entry name" value="ketoacyl-synt"/>
    <property type="match status" value="1"/>
</dbReference>
<dbReference type="InterPro" id="IPR029058">
    <property type="entry name" value="AB_hydrolase_fold"/>
</dbReference>
<dbReference type="Pfam" id="PF00975">
    <property type="entry name" value="Thioesterase"/>
    <property type="match status" value="1"/>
</dbReference>
<comment type="caution">
    <text evidence="11">The sequence shown here is derived from an EMBL/GenBank/DDBJ whole genome shotgun (WGS) entry which is preliminary data.</text>
</comment>
<dbReference type="Pfam" id="PF02801">
    <property type="entry name" value="Ketoacyl-synt_C"/>
    <property type="match status" value="1"/>
</dbReference>
<keyword evidence="7" id="KW-0175">Coiled coil</keyword>
<dbReference type="SUPFAM" id="SSF47336">
    <property type="entry name" value="ACP-like"/>
    <property type="match status" value="2"/>
</dbReference>
<dbReference type="FunFam" id="3.30.70.250:FF:000003">
    <property type="entry name" value="Polyketide beta-ketoacyl synthase Pks3"/>
    <property type="match status" value="1"/>
</dbReference>
<feature type="region of interest" description="Disordered" evidence="8">
    <location>
        <begin position="1383"/>
        <end position="1439"/>
    </location>
</feature>
<dbReference type="NCBIfam" id="NF040607">
    <property type="entry name" value="mycolic_Pks13"/>
    <property type="match status" value="1"/>
</dbReference>
<dbReference type="PROSITE" id="PS52004">
    <property type="entry name" value="KS3_2"/>
    <property type="match status" value="1"/>
</dbReference>
<evidence type="ECO:0000313" key="11">
    <source>
        <dbReference type="EMBL" id="MCV7392451.1"/>
    </source>
</evidence>
<dbReference type="GO" id="GO:0006633">
    <property type="term" value="P:fatty acid biosynthetic process"/>
    <property type="evidence" value="ECO:0007669"/>
    <property type="project" value="TreeGrafter"/>
</dbReference>
<evidence type="ECO:0000256" key="5">
    <source>
        <dbReference type="ARBA" id="ARBA00023098"/>
    </source>
</evidence>
<dbReference type="InterPro" id="IPR014043">
    <property type="entry name" value="Acyl_transferase_dom"/>
</dbReference>
<dbReference type="InterPro" id="IPR032821">
    <property type="entry name" value="PKS_assoc"/>
</dbReference>
<feature type="compositionally biased region" description="Low complexity" evidence="8">
    <location>
        <begin position="1410"/>
        <end position="1420"/>
    </location>
</feature>
<keyword evidence="4" id="KW-0276">Fatty acid metabolism</keyword>
<evidence type="ECO:0000256" key="1">
    <source>
        <dbReference type="ARBA" id="ARBA00022450"/>
    </source>
</evidence>
<dbReference type="InterPro" id="IPR014030">
    <property type="entry name" value="Ketoacyl_synth_N"/>
</dbReference>
<keyword evidence="3" id="KW-0808">Transferase</keyword>
<dbReference type="Gene3D" id="1.10.1200.10">
    <property type="entry name" value="ACP-like"/>
    <property type="match status" value="2"/>
</dbReference>
<dbReference type="InterPro" id="IPR001031">
    <property type="entry name" value="Thioesterase"/>
</dbReference>
<gene>
    <name evidence="12" type="primary">pks13</name>
    <name evidence="12" type="ORF">ABFW12_19615</name>
    <name evidence="11" type="ORF">H5P34_30825</name>
</gene>
<dbReference type="SMART" id="SM01294">
    <property type="entry name" value="PKS_PP_betabranch"/>
    <property type="match status" value="1"/>
</dbReference>
<dbReference type="SUPFAM" id="SSF53901">
    <property type="entry name" value="Thiolase-like"/>
    <property type="match status" value="1"/>
</dbReference>
<keyword evidence="2" id="KW-0597">Phosphoprotein</keyword>
<dbReference type="InterPro" id="IPR020806">
    <property type="entry name" value="PKS_PP-bd"/>
</dbReference>
<feature type="domain" description="Carrier" evidence="9">
    <location>
        <begin position="29"/>
        <end position="103"/>
    </location>
</feature>
<evidence type="ECO:0000256" key="3">
    <source>
        <dbReference type="ARBA" id="ARBA00022679"/>
    </source>
</evidence>
<dbReference type="GO" id="GO:0004312">
    <property type="term" value="F:fatty acid synthase activity"/>
    <property type="evidence" value="ECO:0007669"/>
    <property type="project" value="TreeGrafter"/>
</dbReference>
<keyword evidence="6" id="KW-0511">Multifunctional enzyme</keyword>
<reference evidence="12 14" key="3">
    <citation type="submission" date="2024-04" db="EMBL/GenBank/DDBJ databases">
        <title>Genomic Markers of Mycobacteria.</title>
        <authorList>
            <person name="Soliman M.S."/>
            <person name="Elkholy A."/>
            <person name="Soliman N.S."/>
            <person name="Abbas A."/>
            <person name="Khayrat S."/>
            <person name="Shawky S."/>
        </authorList>
    </citation>
    <scope>NUCLEOTIDE SEQUENCE [LARGE SCALE GENOMIC DNA]</scope>
    <source>
        <strain evidence="12 14">Egy-CU-AM5</strain>
    </source>
</reference>
<dbReference type="PANTHER" id="PTHR43775">
    <property type="entry name" value="FATTY ACID SYNTHASE"/>
    <property type="match status" value="1"/>
</dbReference>
<dbReference type="Gene3D" id="3.40.50.1820">
    <property type="entry name" value="alpha/beta hydrolase"/>
    <property type="match status" value="1"/>
</dbReference>
<sequence>MDETQSNSNLPEGTQPAGAPASRPDLTVAEMREWLRKAVANATGQSADAIDETTPLIELGLSSRDAVAMASDIEDLTGVTLTATVLFRHPTIESLATVIIEGEPEPEDTGDEDWTRVRDVEDIAIVGVATRFPGDLNTPDEMWDALLAGKDCITDLPEGRWEEFLSEPRIAERVAKARTRGGYLSDIKGFDSEFFALSKMEADNIDPQQRMALELTWEALEHARIPASSLRGTSVGVFVGNSTNDYQFLAVSDPSVTHPYAITGTASSIIANRVSYFYDFRGPSVAVDTACSSSLVAAHQGVQALRSGEADVAIVGGVNALITPMVTVGFDEVGGVLAPDGRIKSFSSDADGYARSEGGGMLVLKRVSDARRDGDQILAVIAGSAINHDGRSNGLLAPNPDAQEAVLRKAYKDAGINPRTVDYIEAHGTGTILGDPIEADALGRVVGRGRDADKPALLGAVKSNLGHLESAAGAASLAKMTLSLANDKLPPSINYAGPNPYIDFDKEHLKVNDTVSEWPRYSGHAIAGVSGFGFGGANAHLVLREVLPSDLVEPQPEPEVVEDKPAADDANAVYVGGVRMDEYGEFIHDDDESGPDEYPAYDEANHELPGLTDEAKRLIEKAREELAAAEAAEPVKKVVPLAVSAFLTSRKKVAAAALADWIDSEEGRASSLESIGRSLSRRNHGRSRAIVLAHDHDEAIKGLRAVAEGKQHPSVISADGPVTNGPVWVLAGFGAQHRKMGKELYLREPVFAEWINKVDAHIQDERGYSVVELILDDAIDYTNETCEYPIEVVQTVIFAIQVALGEFLKAHGAKPGAVVGQSLGEAAAAYFSGGLSLADATRTICSRAHLMGEGEAMLFGEYIRLMALVEYSADEIKTVFADYPGLEVCVYAAPTQTVIGGPPEQIDAIIARAESEGKFARKLQTKGASHTQQMDPLLGELSAEIQGIEPHQLTTGYFSTVHEGKFIRAGAEPIHDVDYWKKGLRHSVYFTHGIRNAVDNGHTTFLELAPNPVALMQVGLTTASAGLHDAQLIATLARKQDEVESMVTAMSHLFVHGHDLDLRTLFPRKSTGLAGALDFANIPPTKFKRKPHWLDAHFTGDSSAVMPGNHVATPDGKHVWEFVSKGNADLAALVKAAAAQVLPDAKLTASEQRAVPAEGSRLVTTLTRHPGGASVQVHARIDESFTLVYDAIVTRGGAATALPTAVGTGVVAEQVSAAPALAEPEPEDDAEILQDNLTKGAGMGAGFEKWSPESGETIGQRLGTIVGGAMGYEPEDLPWEVPLIELGLDSLMAVRIKNRVEYDFDLPPIQLTAVRDANLYNVEELIKYAIEHRDEVDQIAESQKGKTAEEIAAEQSELLGGASTVAELEAKLAEAGHPLAEKDGEAGEAADAGDIPAPPSDIPAPPSDPSGPSIPAAADVPVPPPPSDPSGPSKATAAAAAAKVLTQEAVTEALGADVPPRDAAERVTFATWAIVTGKSPGGIFNELPFVDVETATKLSERLSERAEGTVTVEQVRSAKTIEELSTIVRDQLEEGVVDGFVRTLRPGKEGASNVPLFVFHPAGGSTVVYEPLIKRLPADTPVYGIERVEGAIEERAAEYVPKLLEMHNGPFILAGWSLGGALAYACAIGLKQAGADVRFVGLIDLALPGEPIDQSREGMRARWDRYALFAQRTFNVEIPEIPYEELEQLDDEGQVKFVLDAIKDSGVQIPGGIIEHQRTSYLDQRALATIEVQPYDGHVTLYLADRYHDDAIVFEPAYATRKPDGGWGEYVKDLEVVPIGGEHIQAIDEPYIAKVGAHMSEAINRIEAESESK</sequence>
<dbReference type="EMBL" id="JACKVC010000029">
    <property type="protein sequence ID" value="MCV7392451.1"/>
    <property type="molecule type" value="Genomic_DNA"/>
</dbReference>
<dbReference type="InterPro" id="IPR009081">
    <property type="entry name" value="PP-bd_ACP"/>
</dbReference>
<dbReference type="GO" id="GO:0005886">
    <property type="term" value="C:plasma membrane"/>
    <property type="evidence" value="ECO:0007669"/>
    <property type="project" value="TreeGrafter"/>
</dbReference>
<evidence type="ECO:0000256" key="6">
    <source>
        <dbReference type="ARBA" id="ARBA00023268"/>
    </source>
</evidence>
<dbReference type="Pfam" id="PF16197">
    <property type="entry name" value="KAsynt_C_assoc"/>
    <property type="match status" value="1"/>
</dbReference>
<evidence type="ECO:0000259" key="10">
    <source>
        <dbReference type="PROSITE" id="PS52004"/>
    </source>
</evidence>
<keyword evidence="14" id="KW-1185">Reference proteome</keyword>
<keyword evidence="5" id="KW-0443">Lipid metabolism</keyword>
<keyword evidence="11" id="KW-0012">Acyltransferase</keyword>
<dbReference type="PANTHER" id="PTHR43775:SF37">
    <property type="entry name" value="SI:DKEY-61P9.11"/>
    <property type="match status" value="1"/>
</dbReference>
<dbReference type="Gene3D" id="3.40.47.10">
    <property type="match status" value="1"/>
</dbReference>
<accession>A0AAW5TDQ4</accession>
<dbReference type="InterPro" id="IPR001227">
    <property type="entry name" value="Ac_transferase_dom_sf"/>
</dbReference>
<dbReference type="GO" id="GO:0005737">
    <property type="term" value="C:cytoplasm"/>
    <property type="evidence" value="ECO:0007669"/>
    <property type="project" value="TreeGrafter"/>
</dbReference>
<reference evidence="11" key="1">
    <citation type="submission" date="2020-07" db="EMBL/GenBank/DDBJ databases">
        <authorList>
            <person name="Pettersson B.M.F."/>
            <person name="Behra P.R.K."/>
            <person name="Ramesh M."/>
            <person name="Das S."/>
            <person name="Dasgupta S."/>
            <person name="Kirsebom L.A."/>
        </authorList>
    </citation>
    <scope>NUCLEOTIDE SEQUENCE</scope>
    <source>
        <strain evidence="11">DSM 44242</strain>
    </source>
</reference>
<dbReference type="Pfam" id="PF00698">
    <property type="entry name" value="Acyl_transf_1"/>
    <property type="match status" value="1"/>
</dbReference>
<dbReference type="SUPFAM" id="SSF55048">
    <property type="entry name" value="Probable ACP-binding domain of malonyl-CoA ACP transacylase"/>
    <property type="match status" value="1"/>
</dbReference>
<name>A0AAW5TDQ4_9MYCO</name>
<evidence type="ECO:0000256" key="4">
    <source>
        <dbReference type="ARBA" id="ARBA00022832"/>
    </source>
</evidence>
<dbReference type="Gene3D" id="3.30.70.250">
    <property type="entry name" value="Malonyl-CoA ACP transacylase, ACP-binding"/>
    <property type="match status" value="1"/>
</dbReference>
<dbReference type="InterPro" id="IPR016036">
    <property type="entry name" value="Malonyl_transacylase_ACP-bd"/>
</dbReference>